<reference evidence="3" key="1">
    <citation type="journal article" date="2019" name="Int. J. Syst. Evol. Microbiol.">
        <title>The Global Catalogue of Microorganisms (GCM) 10K type strain sequencing project: providing services to taxonomists for standard genome sequencing and annotation.</title>
        <authorList>
            <consortium name="The Broad Institute Genomics Platform"/>
            <consortium name="The Broad Institute Genome Sequencing Center for Infectious Disease"/>
            <person name="Wu L."/>
            <person name="Ma J."/>
        </authorList>
    </citation>
    <scope>NUCLEOTIDE SEQUENCE [LARGE SCALE GENOMIC DNA]</scope>
    <source>
        <strain evidence="3">VKM B-3159</strain>
    </source>
</reference>
<accession>A0ABT9JRS0</accession>
<keyword evidence="1" id="KW-0732">Signal</keyword>
<name>A0ABT9JRS0_9PROT</name>
<organism evidence="2 3">
    <name type="scientific">Methylophilus aquaticus</name>
    <dbReference type="NCBI Taxonomy" id="1971610"/>
    <lineage>
        <taxon>Bacteria</taxon>
        <taxon>Pseudomonadati</taxon>
        <taxon>Pseudomonadota</taxon>
        <taxon>Betaproteobacteria</taxon>
        <taxon>Nitrosomonadales</taxon>
        <taxon>Methylophilaceae</taxon>
        <taxon>Methylophilus</taxon>
    </lineage>
</organism>
<dbReference type="EMBL" id="JAVCAP010000011">
    <property type="protein sequence ID" value="MDP8567270.1"/>
    <property type="molecule type" value="Genomic_DNA"/>
</dbReference>
<proteinExistence type="predicted"/>
<comment type="caution">
    <text evidence="2">The sequence shown here is derived from an EMBL/GenBank/DDBJ whole genome shotgun (WGS) entry which is preliminary data.</text>
</comment>
<evidence type="ECO:0000313" key="3">
    <source>
        <dbReference type="Proteomes" id="UP001225906"/>
    </source>
</evidence>
<protein>
    <recommendedName>
        <fullName evidence="4">DUF2946 domain-containing protein</fullName>
    </recommendedName>
</protein>
<dbReference type="Proteomes" id="UP001225906">
    <property type="component" value="Unassembled WGS sequence"/>
</dbReference>
<gene>
    <name evidence="2" type="ORF">Q9291_05370</name>
</gene>
<sequence>MRKYLCMFLICWLPCFVMAANGMSLQMMLADQTVALPISPALQSQVEAMPCHHMTDAHASGAPEADQQSPHKCSVCGFCMVSTGVAHLEAFPAVSLFAQSHAAPLFEADPVHSQTYPPAIKPPIFA</sequence>
<keyword evidence="3" id="KW-1185">Reference proteome</keyword>
<evidence type="ECO:0000256" key="1">
    <source>
        <dbReference type="SAM" id="SignalP"/>
    </source>
</evidence>
<evidence type="ECO:0000313" key="2">
    <source>
        <dbReference type="EMBL" id="MDP8567270.1"/>
    </source>
</evidence>
<feature type="chain" id="PRO_5047021335" description="DUF2946 domain-containing protein" evidence="1">
    <location>
        <begin position="20"/>
        <end position="126"/>
    </location>
</feature>
<dbReference type="RefSeq" id="WP_306388999.1">
    <property type="nucleotide sequence ID" value="NZ_JAVCAP010000011.1"/>
</dbReference>
<feature type="signal peptide" evidence="1">
    <location>
        <begin position="1"/>
        <end position="19"/>
    </location>
</feature>
<evidence type="ECO:0008006" key="4">
    <source>
        <dbReference type="Google" id="ProtNLM"/>
    </source>
</evidence>